<evidence type="ECO:0000313" key="2">
    <source>
        <dbReference type="EMBL" id="KAL1530508.1"/>
    </source>
</evidence>
<comment type="caution">
    <text evidence="2">The sequence shown here is derived from an EMBL/GenBank/DDBJ whole genome shotgun (WGS) entry which is preliminary data.</text>
</comment>
<dbReference type="AlphaFoldDB" id="A0AB34K7N8"/>
<organism evidence="2 3">
    <name type="scientific">Prymnesium parvum</name>
    <name type="common">Toxic golden alga</name>
    <dbReference type="NCBI Taxonomy" id="97485"/>
    <lineage>
        <taxon>Eukaryota</taxon>
        <taxon>Haptista</taxon>
        <taxon>Haptophyta</taxon>
        <taxon>Prymnesiophyceae</taxon>
        <taxon>Prymnesiales</taxon>
        <taxon>Prymnesiaceae</taxon>
        <taxon>Prymnesium</taxon>
    </lineage>
</organism>
<sequence length="202" mass="22837">MHADALTPEALLEQVQHDIESQRAKLEDLEGELASLRESLALKSERTVELRAQRNEALLDFMKQHALEEERKTQVRDKRRDVAALWSHLESLQAQLAEVNAALASQQGQELAAAERRSRHGGARALVEQRDKVPQELLRMECELVVEQLRTIDARGGGEARAFPQLDRRVAARQAHRKNNIPDIVGSRFDEECLPDDVLLGM</sequence>
<keyword evidence="1" id="KW-0175">Coiled coil</keyword>
<evidence type="ECO:0000313" key="3">
    <source>
        <dbReference type="Proteomes" id="UP001515480"/>
    </source>
</evidence>
<dbReference type="Proteomes" id="UP001515480">
    <property type="component" value="Unassembled WGS sequence"/>
</dbReference>
<name>A0AB34K7N8_PRYPA</name>
<protein>
    <recommendedName>
        <fullName evidence="4">Cilia- and flagella-associated protein 157</fullName>
    </recommendedName>
</protein>
<keyword evidence="3" id="KW-1185">Reference proteome</keyword>
<accession>A0AB34K7N8</accession>
<dbReference type="EMBL" id="JBGBPQ010000001">
    <property type="protein sequence ID" value="KAL1530508.1"/>
    <property type="molecule type" value="Genomic_DNA"/>
</dbReference>
<evidence type="ECO:0000256" key="1">
    <source>
        <dbReference type="SAM" id="Coils"/>
    </source>
</evidence>
<proteinExistence type="predicted"/>
<gene>
    <name evidence="2" type="ORF">AB1Y20_001409</name>
</gene>
<feature type="coiled-coil region" evidence="1">
    <location>
        <begin position="12"/>
        <end position="46"/>
    </location>
</feature>
<evidence type="ECO:0008006" key="4">
    <source>
        <dbReference type="Google" id="ProtNLM"/>
    </source>
</evidence>
<reference evidence="2 3" key="1">
    <citation type="journal article" date="2024" name="Science">
        <title>Giant polyketide synthase enzymes in the biosynthesis of giant marine polyether toxins.</title>
        <authorList>
            <person name="Fallon T.R."/>
            <person name="Shende V.V."/>
            <person name="Wierzbicki I.H."/>
            <person name="Pendleton A.L."/>
            <person name="Watervoot N.F."/>
            <person name="Auber R.P."/>
            <person name="Gonzalez D.J."/>
            <person name="Wisecaver J.H."/>
            <person name="Moore B.S."/>
        </authorList>
    </citation>
    <scope>NUCLEOTIDE SEQUENCE [LARGE SCALE GENOMIC DNA]</scope>
    <source>
        <strain evidence="2 3">12B1</strain>
    </source>
</reference>